<name>A0A6J7KLQ2_9ZZZZ</name>
<gene>
    <name evidence="1" type="ORF">UFOPK3773_01730</name>
</gene>
<accession>A0A6J7KLQ2</accession>
<evidence type="ECO:0000313" key="1">
    <source>
        <dbReference type="EMBL" id="CAB4956617.1"/>
    </source>
</evidence>
<proteinExistence type="predicted"/>
<sequence length="433" mass="45392">MTSTRVGEGCRESEVAQARAVVTRRNLLKGMLVGAGTLALPPTLITSTASVAYAVTPGYMGDTLVVLSLRGGFDGLNAVVPSGDPDYLTHRPGIGIPAAATLRLDSRFGLHPALAPLKALYDSDKLAVVHATGLAEPNRSHFAAMDEIEQATPGTPSRSGWLARALALHDSDGPFNAVQIGSTDMPYELVGDFPTLGMNSLDSFDINGVDDESRPRWDTALRALHSGADPIHQRSASMTLDALSTAQALAATTYVPAHGATYPSSDLGRALTDVARMIKANTGIRVATIDYGDWDMHSGMGTVGSGWMHDHLTDFGAALAAFVADLGTTMDDVTLVTISEFGRRVGENDSMGVDHGWGNAMFVLGGHVNAAVHGTWPTLAEAALTDGDLTVTTDYRAVLADILVNRCQVDTAGATTVFPHFTGANLGVTIPRG</sequence>
<dbReference type="PANTHER" id="PTHR43737">
    <property type="entry name" value="BLL7424 PROTEIN"/>
    <property type="match status" value="1"/>
</dbReference>
<protein>
    <submittedName>
        <fullName evidence="1">Unannotated protein</fullName>
    </submittedName>
</protein>
<dbReference type="PANTHER" id="PTHR43737:SF1">
    <property type="entry name" value="DUF1501 DOMAIN-CONTAINING PROTEIN"/>
    <property type="match status" value="1"/>
</dbReference>
<dbReference type="InterPro" id="IPR006311">
    <property type="entry name" value="TAT_signal"/>
</dbReference>
<dbReference type="InterPro" id="IPR010869">
    <property type="entry name" value="DUF1501"/>
</dbReference>
<dbReference type="AlphaFoldDB" id="A0A6J7KLQ2"/>
<organism evidence="1">
    <name type="scientific">freshwater metagenome</name>
    <dbReference type="NCBI Taxonomy" id="449393"/>
    <lineage>
        <taxon>unclassified sequences</taxon>
        <taxon>metagenomes</taxon>
        <taxon>ecological metagenomes</taxon>
    </lineage>
</organism>
<dbReference type="EMBL" id="CAFBNF010000229">
    <property type="protein sequence ID" value="CAB4956617.1"/>
    <property type="molecule type" value="Genomic_DNA"/>
</dbReference>
<reference evidence="1" key="1">
    <citation type="submission" date="2020-05" db="EMBL/GenBank/DDBJ databases">
        <authorList>
            <person name="Chiriac C."/>
            <person name="Salcher M."/>
            <person name="Ghai R."/>
            <person name="Kavagutti S V."/>
        </authorList>
    </citation>
    <scope>NUCLEOTIDE SEQUENCE</scope>
</reference>
<dbReference type="Pfam" id="PF07394">
    <property type="entry name" value="DUF1501"/>
    <property type="match status" value="1"/>
</dbReference>
<dbReference type="PROSITE" id="PS51318">
    <property type="entry name" value="TAT"/>
    <property type="match status" value="1"/>
</dbReference>